<evidence type="ECO:0000313" key="2">
    <source>
        <dbReference type="WBParaSite" id="Csp11.Scaffold36.g165.t1"/>
    </source>
</evidence>
<evidence type="ECO:0000313" key="1">
    <source>
        <dbReference type="Proteomes" id="UP000095282"/>
    </source>
</evidence>
<dbReference type="Proteomes" id="UP000095282">
    <property type="component" value="Unplaced"/>
</dbReference>
<accession>A0A1I7SYY1</accession>
<name>A0A1I7SYY1_9PELO</name>
<sequence length="135" mass="15598">MEIVKKRTDLDALLSKSTGASRKKLEHFLSSIGCDVSTWYQTLGGHQVRIILRESHIDSIFDILRDTPQNTRVKKAMKGFAKLMSFSNNRSYMDSEIDDIEIFLKEFLNDMKLAFPKEAITPMLHLLGFHLIDYM</sequence>
<reference evidence="2" key="1">
    <citation type="submission" date="2016-11" db="UniProtKB">
        <authorList>
            <consortium name="WormBaseParasite"/>
        </authorList>
    </citation>
    <scope>IDENTIFICATION</scope>
</reference>
<dbReference type="WBParaSite" id="Csp11.Scaffold36.g165.t1">
    <property type="protein sequence ID" value="Csp11.Scaffold36.g165.t1"/>
    <property type="gene ID" value="Csp11.Scaffold36.g165"/>
</dbReference>
<organism evidence="1 2">
    <name type="scientific">Caenorhabditis tropicalis</name>
    <dbReference type="NCBI Taxonomy" id="1561998"/>
    <lineage>
        <taxon>Eukaryota</taxon>
        <taxon>Metazoa</taxon>
        <taxon>Ecdysozoa</taxon>
        <taxon>Nematoda</taxon>
        <taxon>Chromadorea</taxon>
        <taxon>Rhabditida</taxon>
        <taxon>Rhabditina</taxon>
        <taxon>Rhabditomorpha</taxon>
        <taxon>Rhabditoidea</taxon>
        <taxon>Rhabditidae</taxon>
        <taxon>Peloderinae</taxon>
        <taxon>Caenorhabditis</taxon>
    </lineage>
</organism>
<proteinExistence type="predicted"/>
<protein>
    <submittedName>
        <fullName evidence="2">FTH domain-containing protein</fullName>
    </submittedName>
</protein>
<dbReference type="AlphaFoldDB" id="A0A1I7SYY1"/>
<dbReference type="eggNOG" id="ENOG502TGZ5">
    <property type="taxonomic scope" value="Eukaryota"/>
</dbReference>
<keyword evidence="1" id="KW-1185">Reference proteome</keyword>